<dbReference type="GO" id="GO:0006355">
    <property type="term" value="P:regulation of DNA-templated transcription"/>
    <property type="evidence" value="ECO:0007669"/>
    <property type="project" value="InterPro"/>
</dbReference>
<dbReference type="PANTHER" id="PTHR44688:SF16">
    <property type="entry name" value="DNA-BINDING TRANSCRIPTIONAL ACTIVATOR DEVR_DOSR"/>
    <property type="match status" value="1"/>
</dbReference>
<dbReference type="InterPro" id="IPR000792">
    <property type="entry name" value="Tscrpt_reg_LuxR_C"/>
</dbReference>
<dbReference type="Pfam" id="PF00196">
    <property type="entry name" value="GerE"/>
    <property type="match status" value="1"/>
</dbReference>
<dbReference type="CDD" id="cd06170">
    <property type="entry name" value="LuxR_C_like"/>
    <property type="match status" value="1"/>
</dbReference>
<organism evidence="5 6">
    <name type="scientific">Achromobacter spanius</name>
    <dbReference type="NCBI Taxonomy" id="217203"/>
    <lineage>
        <taxon>Bacteria</taxon>
        <taxon>Pseudomonadati</taxon>
        <taxon>Pseudomonadota</taxon>
        <taxon>Betaproteobacteria</taxon>
        <taxon>Burkholderiales</taxon>
        <taxon>Alcaligenaceae</taxon>
        <taxon>Achromobacter</taxon>
    </lineage>
</organism>
<dbReference type="RefSeq" id="WP_082134597.1">
    <property type="nucleotide sequence ID" value="NZ_PREU01000010.1"/>
</dbReference>
<protein>
    <submittedName>
        <fullName evidence="5">LuxR family transcriptional regulator</fullName>
    </submittedName>
</protein>
<evidence type="ECO:0000256" key="1">
    <source>
        <dbReference type="ARBA" id="ARBA00023015"/>
    </source>
</evidence>
<dbReference type="Proteomes" id="UP000239990">
    <property type="component" value="Unassembled WGS sequence"/>
</dbReference>
<accession>A0A2S5GNE3</accession>
<dbReference type="SUPFAM" id="SSF46894">
    <property type="entry name" value="C-terminal effector domain of the bipartite response regulators"/>
    <property type="match status" value="1"/>
</dbReference>
<keyword evidence="3" id="KW-0804">Transcription</keyword>
<dbReference type="PRINTS" id="PR00038">
    <property type="entry name" value="HTHLUXR"/>
</dbReference>
<dbReference type="PANTHER" id="PTHR44688">
    <property type="entry name" value="DNA-BINDING TRANSCRIPTIONAL ACTIVATOR DEVR_DOSR"/>
    <property type="match status" value="1"/>
</dbReference>
<keyword evidence="2" id="KW-0238">DNA-binding</keyword>
<dbReference type="OrthoDB" id="9774661at2"/>
<dbReference type="Gene3D" id="1.10.10.10">
    <property type="entry name" value="Winged helix-like DNA-binding domain superfamily/Winged helix DNA-binding domain"/>
    <property type="match status" value="1"/>
</dbReference>
<reference evidence="5 6" key="1">
    <citation type="submission" date="2018-02" db="EMBL/GenBank/DDBJ databases">
        <title>Draft Genome of Achromobacter spanius stain 6.</title>
        <authorList>
            <person name="Gunasekera T.S."/>
            <person name="Radwan O."/>
            <person name="Ruiz O.N."/>
        </authorList>
    </citation>
    <scope>NUCLEOTIDE SEQUENCE [LARGE SCALE GENOMIC DNA]</scope>
    <source>
        <strain evidence="5 6">6</strain>
    </source>
</reference>
<proteinExistence type="predicted"/>
<dbReference type="GO" id="GO:0003677">
    <property type="term" value="F:DNA binding"/>
    <property type="evidence" value="ECO:0007669"/>
    <property type="project" value="UniProtKB-KW"/>
</dbReference>
<dbReference type="SMART" id="SM00421">
    <property type="entry name" value="HTH_LUXR"/>
    <property type="match status" value="1"/>
</dbReference>
<evidence type="ECO:0000313" key="5">
    <source>
        <dbReference type="EMBL" id="PPA74363.1"/>
    </source>
</evidence>
<evidence type="ECO:0000256" key="2">
    <source>
        <dbReference type="ARBA" id="ARBA00023125"/>
    </source>
</evidence>
<dbReference type="EMBL" id="PREU01000010">
    <property type="protein sequence ID" value="PPA74363.1"/>
    <property type="molecule type" value="Genomic_DNA"/>
</dbReference>
<evidence type="ECO:0000256" key="3">
    <source>
        <dbReference type="ARBA" id="ARBA00023163"/>
    </source>
</evidence>
<sequence>MTAPLRFAALRGSSAFQRLCAFHPDLAQRGGPLSSLGPPMPAMHSLGKLPPYKALSDRQAACLYWAAAGKTSWETSRILDVAESTVNFHLRNACTKLGVRGRRTAVVVALRHGLLDSVIE</sequence>
<dbReference type="InterPro" id="IPR036388">
    <property type="entry name" value="WH-like_DNA-bd_sf"/>
</dbReference>
<gene>
    <name evidence="5" type="ORF">C4E15_20990</name>
</gene>
<feature type="domain" description="HTH luxR-type" evidence="4">
    <location>
        <begin position="48"/>
        <end position="113"/>
    </location>
</feature>
<dbReference type="AlphaFoldDB" id="A0A2S5GNE3"/>
<comment type="caution">
    <text evidence="5">The sequence shown here is derived from an EMBL/GenBank/DDBJ whole genome shotgun (WGS) entry which is preliminary data.</text>
</comment>
<dbReference type="InterPro" id="IPR016032">
    <property type="entry name" value="Sig_transdc_resp-reg_C-effctor"/>
</dbReference>
<keyword evidence="1" id="KW-0805">Transcription regulation</keyword>
<dbReference type="PROSITE" id="PS50043">
    <property type="entry name" value="HTH_LUXR_2"/>
    <property type="match status" value="1"/>
</dbReference>
<evidence type="ECO:0000259" key="4">
    <source>
        <dbReference type="PROSITE" id="PS50043"/>
    </source>
</evidence>
<name>A0A2S5GNE3_9BURK</name>
<evidence type="ECO:0000313" key="6">
    <source>
        <dbReference type="Proteomes" id="UP000239990"/>
    </source>
</evidence>